<gene>
    <name evidence="5" type="ORF">E1269_06560</name>
</gene>
<keyword evidence="6" id="KW-1185">Reference proteome</keyword>
<name>A0A4R5DGV5_9ACTN</name>
<evidence type="ECO:0000256" key="2">
    <source>
        <dbReference type="ARBA" id="ARBA00022801"/>
    </source>
</evidence>
<evidence type="ECO:0000313" key="6">
    <source>
        <dbReference type="Proteomes" id="UP000294739"/>
    </source>
</evidence>
<organism evidence="5 6">
    <name type="scientific">Jiangella asiatica</name>
    <dbReference type="NCBI Taxonomy" id="2530372"/>
    <lineage>
        <taxon>Bacteria</taxon>
        <taxon>Bacillati</taxon>
        <taxon>Actinomycetota</taxon>
        <taxon>Actinomycetes</taxon>
        <taxon>Jiangellales</taxon>
        <taxon>Jiangellaceae</taxon>
        <taxon>Jiangella</taxon>
    </lineage>
</organism>
<dbReference type="AlphaFoldDB" id="A0A4R5DGV5"/>
<comment type="similarity">
    <text evidence="1 3">Belongs to the Nudix hydrolase family.</text>
</comment>
<dbReference type="PROSITE" id="PS00893">
    <property type="entry name" value="NUDIX_BOX"/>
    <property type="match status" value="1"/>
</dbReference>
<evidence type="ECO:0000256" key="1">
    <source>
        <dbReference type="ARBA" id="ARBA00005582"/>
    </source>
</evidence>
<dbReference type="PANTHER" id="PTHR43736">
    <property type="entry name" value="ADP-RIBOSE PYROPHOSPHATASE"/>
    <property type="match status" value="1"/>
</dbReference>
<dbReference type="OrthoDB" id="9814308at2"/>
<dbReference type="InterPro" id="IPR020476">
    <property type="entry name" value="Nudix_hydrolase"/>
</dbReference>
<dbReference type="SUPFAM" id="SSF55811">
    <property type="entry name" value="Nudix"/>
    <property type="match status" value="1"/>
</dbReference>
<dbReference type="InterPro" id="IPR015797">
    <property type="entry name" value="NUDIX_hydrolase-like_dom_sf"/>
</dbReference>
<sequence>MAAVLRVERRRSWSYVTELPRHSVSVTGVVFGHDRRVLAIRRSDDDRWVPPGGVLELDETPEEGVVREVYEETGLYVKPEVLVGVYKNMRLHVVSLAFRCHVVAGQQHTTTPEARQVEWFSIDDAQRLMPEARAIRVMDALRDDGPFVRVHDGSDLL</sequence>
<dbReference type="Pfam" id="PF00293">
    <property type="entry name" value="NUDIX"/>
    <property type="match status" value="1"/>
</dbReference>
<evidence type="ECO:0000259" key="4">
    <source>
        <dbReference type="PROSITE" id="PS51462"/>
    </source>
</evidence>
<dbReference type="PRINTS" id="PR00502">
    <property type="entry name" value="NUDIXFAMILY"/>
</dbReference>
<proteinExistence type="inferred from homology"/>
<dbReference type="InParanoid" id="A0A4R5DGV5"/>
<feature type="domain" description="Nudix hydrolase" evidence="4">
    <location>
        <begin position="20"/>
        <end position="142"/>
    </location>
</feature>
<keyword evidence="2 3" id="KW-0378">Hydrolase</keyword>
<dbReference type="InterPro" id="IPR000086">
    <property type="entry name" value="NUDIX_hydrolase_dom"/>
</dbReference>
<dbReference type="Gene3D" id="3.90.79.10">
    <property type="entry name" value="Nucleoside Triphosphate Pyrophosphohydrolase"/>
    <property type="match status" value="1"/>
</dbReference>
<dbReference type="GO" id="GO:0016787">
    <property type="term" value="F:hydrolase activity"/>
    <property type="evidence" value="ECO:0007669"/>
    <property type="project" value="UniProtKB-KW"/>
</dbReference>
<evidence type="ECO:0000256" key="3">
    <source>
        <dbReference type="RuleBase" id="RU003476"/>
    </source>
</evidence>
<evidence type="ECO:0000313" key="5">
    <source>
        <dbReference type="EMBL" id="TDE13049.1"/>
    </source>
</evidence>
<protein>
    <submittedName>
        <fullName evidence="5">NUDIX domain-containing protein</fullName>
    </submittedName>
</protein>
<dbReference type="InterPro" id="IPR020084">
    <property type="entry name" value="NUDIX_hydrolase_CS"/>
</dbReference>
<dbReference type="EMBL" id="SMKZ01000006">
    <property type="protein sequence ID" value="TDE13049.1"/>
    <property type="molecule type" value="Genomic_DNA"/>
</dbReference>
<accession>A0A4R5DGV5</accession>
<dbReference type="Proteomes" id="UP000294739">
    <property type="component" value="Unassembled WGS sequence"/>
</dbReference>
<dbReference type="PANTHER" id="PTHR43736:SF1">
    <property type="entry name" value="DIHYDRONEOPTERIN TRIPHOSPHATE DIPHOSPHATASE"/>
    <property type="match status" value="1"/>
</dbReference>
<dbReference type="PROSITE" id="PS51462">
    <property type="entry name" value="NUDIX"/>
    <property type="match status" value="1"/>
</dbReference>
<reference evidence="5 6" key="1">
    <citation type="submission" date="2019-03" db="EMBL/GenBank/DDBJ databases">
        <title>Draft genome sequences of novel Actinobacteria.</title>
        <authorList>
            <person name="Sahin N."/>
            <person name="Ay H."/>
            <person name="Saygin H."/>
        </authorList>
    </citation>
    <scope>NUCLEOTIDE SEQUENCE [LARGE SCALE GENOMIC DNA]</scope>
    <source>
        <strain evidence="5 6">5K138</strain>
    </source>
</reference>
<comment type="caution">
    <text evidence="5">The sequence shown here is derived from an EMBL/GenBank/DDBJ whole genome shotgun (WGS) entry which is preliminary data.</text>
</comment>